<keyword evidence="13" id="KW-1185">Reference proteome</keyword>
<evidence type="ECO:0000256" key="7">
    <source>
        <dbReference type="ARBA" id="ARBA00022840"/>
    </source>
</evidence>
<evidence type="ECO:0000256" key="3">
    <source>
        <dbReference type="ARBA" id="ARBA00022448"/>
    </source>
</evidence>
<name>V5ZCD2_9GAMM</name>
<dbReference type="PROSITE" id="PS00211">
    <property type="entry name" value="ABC_TRANSPORTER_1"/>
    <property type="match status" value="1"/>
</dbReference>
<comment type="similarity">
    <text evidence="2">Belongs to the ABC transporter superfamily. Drug exporter-2 (TC 3.A.1.117) family.</text>
</comment>
<evidence type="ECO:0000256" key="2">
    <source>
        <dbReference type="ARBA" id="ARBA00006526"/>
    </source>
</evidence>
<keyword evidence="4" id="KW-1003">Cell membrane</keyword>
<evidence type="ECO:0000256" key="10">
    <source>
        <dbReference type="ARBA" id="ARBA00023136"/>
    </source>
</evidence>
<dbReference type="InterPro" id="IPR027417">
    <property type="entry name" value="P-loop_NTPase"/>
</dbReference>
<dbReference type="FunFam" id="3.40.50.300:FF:000134">
    <property type="entry name" value="Iron-enterobactin ABC transporter ATP-binding protein"/>
    <property type="match status" value="1"/>
</dbReference>
<protein>
    <submittedName>
        <fullName evidence="12">Iron-dicitrate transporter ATP-binding subunit</fullName>
        <ecNumber evidence="12">3.6.3.34</ecNumber>
    </submittedName>
</protein>
<dbReference type="EC" id="3.6.3.34" evidence="12"/>
<sequence>MMPLTLKALSAGYANKPVLHSLSLPLPAGRITALLGPNGCGKSTLLRCCARLLTPHRGQVLLGEENLASLSARQLGQRLALLPQQHMSPEGVSVQELVGYGRSPWLNLFGRMGIRDRQLVQAAMEETQIAQLASRRVCELSGGQRQRAFLAMTLAQDTPLLLLDEPTTWLDINHQIELMALLRARQRQGKTVVAVLHDLNQASRYCDHLVLMSAGRVVASGTPEQVMTPALLQQVFSIRAEIHPDPVSGRPMCVVL</sequence>
<dbReference type="Pfam" id="PF00005">
    <property type="entry name" value="ABC_tran"/>
    <property type="match status" value="1"/>
</dbReference>
<dbReference type="PANTHER" id="PTHR42771:SF12">
    <property type="entry name" value="FE(3+) DICITRATE TRANSPORT ATP-BINDING PROTEIN FECE-RELATED"/>
    <property type="match status" value="1"/>
</dbReference>
<evidence type="ECO:0000313" key="13">
    <source>
        <dbReference type="Proteomes" id="UP000018217"/>
    </source>
</evidence>
<dbReference type="GO" id="GO:0006826">
    <property type="term" value="P:iron ion transport"/>
    <property type="evidence" value="ECO:0007669"/>
    <property type="project" value="UniProtKB-KW"/>
</dbReference>
<dbReference type="STRING" id="1161919.EPIR_3334"/>
<proteinExistence type="inferred from homology"/>
<dbReference type="EMBL" id="CAHS01000021">
    <property type="protein sequence ID" value="CCG88697.1"/>
    <property type="molecule type" value="Genomic_DNA"/>
</dbReference>
<dbReference type="PANTHER" id="PTHR42771">
    <property type="entry name" value="IRON(3+)-HYDROXAMATE IMPORT ATP-BINDING PROTEIN FHUC"/>
    <property type="match status" value="1"/>
</dbReference>
<evidence type="ECO:0000256" key="8">
    <source>
        <dbReference type="ARBA" id="ARBA00023004"/>
    </source>
</evidence>
<keyword evidence="8" id="KW-0408">Iron</keyword>
<keyword evidence="12" id="KW-0378">Hydrolase</keyword>
<dbReference type="Proteomes" id="UP000018217">
    <property type="component" value="Unassembled WGS sequence"/>
</dbReference>
<keyword evidence="7 12" id="KW-0067">ATP-binding</keyword>
<dbReference type="SMART" id="SM00382">
    <property type="entry name" value="AAA"/>
    <property type="match status" value="1"/>
</dbReference>
<evidence type="ECO:0000256" key="9">
    <source>
        <dbReference type="ARBA" id="ARBA00023065"/>
    </source>
</evidence>
<keyword evidence="10" id="KW-0472">Membrane</keyword>
<dbReference type="InterPro" id="IPR017871">
    <property type="entry name" value="ABC_transporter-like_CS"/>
</dbReference>
<evidence type="ECO:0000256" key="4">
    <source>
        <dbReference type="ARBA" id="ARBA00022475"/>
    </source>
</evidence>
<dbReference type="PROSITE" id="PS50893">
    <property type="entry name" value="ABC_TRANSPORTER_2"/>
    <property type="match status" value="1"/>
</dbReference>
<keyword evidence="9" id="KW-0406">Ion transport</keyword>
<evidence type="ECO:0000313" key="12">
    <source>
        <dbReference type="EMBL" id="CCG88697.1"/>
    </source>
</evidence>
<keyword evidence="6" id="KW-0547">Nucleotide-binding</keyword>
<dbReference type="NCBIfam" id="NF008409">
    <property type="entry name" value="PRK11231.1"/>
    <property type="match status" value="1"/>
</dbReference>
<reference evidence="12 13" key="1">
    <citation type="journal article" date="2013" name="Syst. Appl. Microbiol.">
        <title>Phylogenetic position and virulence apparatus of the pear flower necrosis pathogen Erwinia piriflorinigrans CFBP 5888T as assessed by comparative genomics.</title>
        <authorList>
            <person name="Smits T.H."/>
            <person name="Rezzonico F."/>
            <person name="Lopez M.M."/>
            <person name="Blom J."/>
            <person name="Goesmann A."/>
            <person name="Frey J.E."/>
            <person name="Duffy B."/>
        </authorList>
    </citation>
    <scope>NUCLEOTIDE SEQUENCE [LARGE SCALE GENOMIC DNA]</scope>
    <source>
        <strain evidence="13">CFBP5888</strain>
    </source>
</reference>
<dbReference type="SUPFAM" id="SSF52540">
    <property type="entry name" value="P-loop containing nucleoside triphosphate hydrolases"/>
    <property type="match status" value="1"/>
</dbReference>
<dbReference type="GO" id="GO:0005524">
    <property type="term" value="F:ATP binding"/>
    <property type="evidence" value="ECO:0007669"/>
    <property type="project" value="UniProtKB-KW"/>
</dbReference>
<evidence type="ECO:0000256" key="1">
    <source>
        <dbReference type="ARBA" id="ARBA00004202"/>
    </source>
</evidence>
<dbReference type="Gene3D" id="3.40.50.300">
    <property type="entry name" value="P-loop containing nucleotide triphosphate hydrolases"/>
    <property type="match status" value="1"/>
</dbReference>
<evidence type="ECO:0000256" key="6">
    <source>
        <dbReference type="ARBA" id="ARBA00022741"/>
    </source>
</evidence>
<comment type="subcellular location">
    <subcellularLocation>
        <location evidence="1">Cell membrane</location>
        <topology evidence="1">Peripheral membrane protein</topology>
    </subcellularLocation>
</comment>
<dbReference type="AlphaFoldDB" id="V5ZCD2"/>
<dbReference type="GO" id="GO:0016887">
    <property type="term" value="F:ATP hydrolysis activity"/>
    <property type="evidence" value="ECO:0007669"/>
    <property type="project" value="InterPro"/>
</dbReference>
<comment type="caution">
    <text evidence="12">The sequence shown here is derived from an EMBL/GenBank/DDBJ whole genome shotgun (WGS) entry which is preliminary data.</text>
</comment>
<accession>V5ZCD2</accession>
<evidence type="ECO:0000256" key="5">
    <source>
        <dbReference type="ARBA" id="ARBA00022496"/>
    </source>
</evidence>
<feature type="domain" description="ABC transporter" evidence="11">
    <location>
        <begin position="4"/>
        <end position="239"/>
    </location>
</feature>
<keyword evidence="3" id="KW-0813">Transport</keyword>
<dbReference type="InterPro" id="IPR003439">
    <property type="entry name" value="ABC_transporter-like_ATP-bd"/>
</dbReference>
<dbReference type="InterPro" id="IPR003593">
    <property type="entry name" value="AAA+_ATPase"/>
</dbReference>
<organism evidence="12 13">
    <name type="scientific">Erwinia piriflorinigrans CFBP 5888</name>
    <dbReference type="NCBI Taxonomy" id="1161919"/>
    <lineage>
        <taxon>Bacteria</taxon>
        <taxon>Pseudomonadati</taxon>
        <taxon>Pseudomonadota</taxon>
        <taxon>Gammaproteobacteria</taxon>
        <taxon>Enterobacterales</taxon>
        <taxon>Erwiniaceae</taxon>
        <taxon>Erwinia</taxon>
    </lineage>
</organism>
<dbReference type="GO" id="GO:0005886">
    <property type="term" value="C:plasma membrane"/>
    <property type="evidence" value="ECO:0007669"/>
    <property type="project" value="UniProtKB-SubCell"/>
</dbReference>
<evidence type="ECO:0000259" key="11">
    <source>
        <dbReference type="PROSITE" id="PS50893"/>
    </source>
</evidence>
<keyword evidence="5" id="KW-0410">Iron transport</keyword>
<dbReference type="InterPro" id="IPR051535">
    <property type="entry name" value="Siderophore_ABC-ATPase"/>
</dbReference>
<dbReference type="CDD" id="cd03214">
    <property type="entry name" value="ABC_Iron-Siderophores_B12_Hemin"/>
    <property type="match status" value="1"/>
</dbReference>
<gene>
    <name evidence="12" type="primary">fecE</name>
    <name evidence="12" type="ORF">EPIR_3334</name>
</gene>